<evidence type="ECO:0000313" key="2">
    <source>
        <dbReference type="EMBL" id="ABF80037.1"/>
    </source>
</evidence>
<dbReference type="AlphaFoldDB" id="A0A0H2Y0P5"/>
<accession>A0A0H2Y0P5</accession>
<organism evidence="2">
    <name type="scientific">Burkholderia orbicola (strain AU 1054)</name>
    <dbReference type="NCBI Taxonomy" id="331271"/>
    <lineage>
        <taxon>Bacteria</taxon>
        <taxon>Pseudomonadati</taxon>
        <taxon>Pseudomonadota</taxon>
        <taxon>Betaproteobacteria</taxon>
        <taxon>Burkholderiales</taxon>
        <taxon>Burkholderiaceae</taxon>
        <taxon>Burkholderia</taxon>
        <taxon>Burkholderia cepacia complex</taxon>
        <taxon>Burkholderia orbicola</taxon>
    </lineage>
</organism>
<feature type="region of interest" description="Disordered" evidence="1">
    <location>
        <begin position="59"/>
        <end position="92"/>
    </location>
</feature>
<dbReference type="HOGENOM" id="CLU_854373_0_0_4"/>
<name>A0A0H2Y0P5_BURO1</name>
<proteinExistence type="predicted"/>
<reference evidence="2" key="1">
    <citation type="submission" date="2006-05" db="EMBL/GenBank/DDBJ databases">
        <title>Complete sequence of chromosome 2 of Burkholderia cenocepacia AU 1054.</title>
        <authorList>
            <consortium name="US DOE Joint Genome Institute"/>
            <person name="Copeland A."/>
            <person name="Lucas S."/>
            <person name="Lapidus A."/>
            <person name="Barry K."/>
            <person name="Detter J.C."/>
            <person name="Glavina del Rio T."/>
            <person name="Hammon N."/>
            <person name="Israni S."/>
            <person name="Dalin E."/>
            <person name="Tice H."/>
            <person name="Pitluck S."/>
            <person name="Chain P."/>
            <person name="Malfatti S."/>
            <person name="Shin M."/>
            <person name="Vergez L."/>
            <person name="Schmutz J."/>
            <person name="Larimer F."/>
            <person name="Land M."/>
            <person name="Hauser L."/>
            <person name="Kyrpides N."/>
            <person name="Lykidis A."/>
            <person name="LiPuma J.J."/>
            <person name="Konstantinidis K."/>
            <person name="Tiedje J.M."/>
            <person name="Richardson P."/>
        </authorList>
    </citation>
    <scope>NUCLEOTIDE SEQUENCE [LARGE SCALE GENOMIC DNA]</scope>
    <source>
        <strain evidence="2">AU 1054</strain>
    </source>
</reference>
<dbReference type="EMBL" id="CP000379">
    <property type="protein sequence ID" value="ABF80037.1"/>
    <property type="molecule type" value="Genomic_DNA"/>
</dbReference>
<evidence type="ECO:0000256" key="1">
    <source>
        <dbReference type="SAM" id="MobiDB-lite"/>
    </source>
</evidence>
<sequence length="325" mass="36278">MHVQARVAEISIWLRHMEKRGRNRHARPDQCLFGRAGRALYSAQIVSGPENTHLKHSMLIHPGADEGPTHGRPAANDSRKHSPQRKNAAQQRVRKWLPKNLTVTGRGIKNPNLFRYLCTKGIWLCIARSPRKASPFDGYPSYDNRMSPPPKTLTCAKKWHSKNEISSSPGGLFDEFRPSQVPKNLTFDHFFSKYVSRKTSPVSQVGACDPCPEKAHLKANGAGKPGFPSRKVSPLGHHRPRRALLLCKMASTSRKSSRQISVESRGTSPFAKFAQKMGRIGARSRSCKFSPMSAQAENCEVRHSAASTAVWPPKTLTFRKTCVLL</sequence>
<gene>
    <name evidence="2" type="ordered locus">Bcen_5163</name>
</gene>
<protein>
    <submittedName>
        <fullName evidence="2">Uncharacterized protein</fullName>
    </submittedName>
</protein>